<name>A0ABN1U0R2_9ACTN</name>
<dbReference type="Proteomes" id="UP001501581">
    <property type="component" value="Unassembled WGS sequence"/>
</dbReference>
<dbReference type="RefSeq" id="WP_343996313.1">
    <property type="nucleotide sequence ID" value="NZ_BAAALG010000013.1"/>
</dbReference>
<protein>
    <submittedName>
        <fullName evidence="2">Uncharacterized protein</fullName>
    </submittedName>
</protein>
<feature type="chain" id="PRO_5046295938" evidence="1">
    <location>
        <begin position="32"/>
        <end position="209"/>
    </location>
</feature>
<keyword evidence="3" id="KW-1185">Reference proteome</keyword>
<reference evidence="2 3" key="1">
    <citation type="journal article" date="2019" name="Int. J. Syst. Evol. Microbiol.">
        <title>The Global Catalogue of Microorganisms (GCM) 10K type strain sequencing project: providing services to taxonomists for standard genome sequencing and annotation.</title>
        <authorList>
            <consortium name="The Broad Institute Genomics Platform"/>
            <consortium name="The Broad Institute Genome Sequencing Center for Infectious Disease"/>
            <person name="Wu L."/>
            <person name="Ma J."/>
        </authorList>
    </citation>
    <scope>NUCLEOTIDE SEQUENCE [LARGE SCALE GENOMIC DNA]</scope>
    <source>
        <strain evidence="2 3">JCM 13008</strain>
    </source>
</reference>
<dbReference type="EMBL" id="BAAALG010000013">
    <property type="protein sequence ID" value="GAA1111776.1"/>
    <property type="molecule type" value="Genomic_DNA"/>
</dbReference>
<evidence type="ECO:0000313" key="2">
    <source>
        <dbReference type="EMBL" id="GAA1111776.1"/>
    </source>
</evidence>
<organism evidence="2 3">
    <name type="scientific">Nocardioides dubius</name>
    <dbReference type="NCBI Taxonomy" id="317019"/>
    <lineage>
        <taxon>Bacteria</taxon>
        <taxon>Bacillati</taxon>
        <taxon>Actinomycetota</taxon>
        <taxon>Actinomycetes</taxon>
        <taxon>Propionibacteriales</taxon>
        <taxon>Nocardioidaceae</taxon>
        <taxon>Nocardioides</taxon>
    </lineage>
</organism>
<sequence length="209" mass="21511">MNRAHQLGRTVVGIGSALALAASFHSAPAAAAPILSFAYDVEGEATIASTGSTVGLGPAILDAELDYATGEFTASMPLPGTETEFYLIGLLPVTADVAFEETSPITGTISPAVVQSRVDAVASYHLRLSNIRVVGFPLFAGPYCRTIDPISIPISSPPEGGFLLFAGGPVSGEFAIGDFQHCGLNTWLINALIPGGGNQVDLQIGPIRS</sequence>
<gene>
    <name evidence="2" type="ORF">GCM10009668_36530</name>
</gene>
<feature type="signal peptide" evidence="1">
    <location>
        <begin position="1"/>
        <end position="31"/>
    </location>
</feature>
<evidence type="ECO:0000313" key="3">
    <source>
        <dbReference type="Proteomes" id="UP001501581"/>
    </source>
</evidence>
<proteinExistence type="predicted"/>
<keyword evidence="1" id="KW-0732">Signal</keyword>
<accession>A0ABN1U0R2</accession>
<evidence type="ECO:0000256" key="1">
    <source>
        <dbReference type="SAM" id="SignalP"/>
    </source>
</evidence>
<comment type="caution">
    <text evidence="2">The sequence shown here is derived from an EMBL/GenBank/DDBJ whole genome shotgun (WGS) entry which is preliminary data.</text>
</comment>